<feature type="region of interest" description="Disordered" evidence="2">
    <location>
        <begin position="158"/>
        <end position="183"/>
    </location>
</feature>
<accession>A0AAD3Y4J5</accession>
<dbReference type="AlphaFoldDB" id="A0AAD3Y4J5"/>
<name>A0AAD3Y4J5_NEPGR</name>
<protein>
    <submittedName>
        <fullName evidence="3">Uncharacterized protein</fullName>
    </submittedName>
</protein>
<evidence type="ECO:0000256" key="1">
    <source>
        <dbReference type="SAM" id="Coils"/>
    </source>
</evidence>
<feature type="compositionally biased region" description="Basic and acidic residues" evidence="2">
    <location>
        <begin position="158"/>
        <end position="176"/>
    </location>
</feature>
<keyword evidence="1" id="KW-0175">Coiled coil</keyword>
<reference evidence="3" key="1">
    <citation type="submission" date="2023-05" db="EMBL/GenBank/DDBJ databases">
        <title>Nepenthes gracilis genome sequencing.</title>
        <authorList>
            <person name="Fukushima K."/>
        </authorList>
    </citation>
    <scope>NUCLEOTIDE SEQUENCE</scope>
    <source>
        <strain evidence="3">SING2019-196</strain>
    </source>
</reference>
<dbReference type="Proteomes" id="UP001279734">
    <property type="component" value="Unassembled WGS sequence"/>
</dbReference>
<organism evidence="3 4">
    <name type="scientific">Nepenthes gracilis</name>
    <name type="common">Slender pitcher plant</name>
    <dbReference type="NCBI Taxonomy" id="150966"/>
    <lineage>
        <taxon>Eukaryota</taxon>
        <taxon>Viridiplantae</taxon>
        <taxon>Streptophyta</taxon>
        <taxon>Embryophyta</taxon>
        <taxon>Tracheophyta</taxon>
        <taxon>Spermatophyta</taxon>
        <taxon>Magnoliopsida</taxon>
        <taxon>eudicotyledons</taxon>
        <taxon>Gunneridae</taxon>
        <taxon>Pentapetalae</taxon>
        <taxon>Caryophyllales</taxon>
        <taxon>Nepenthaceae</taxon>
        <taxon>Nepenthes</taxon>
    </lineage>
</organism>
<evidence type="ECO:0000313" key="3">
    <source>
        <dbReference type="EMBL" id="GMH27255.1"/>
    </source>
</evidence>
<comment type="caution">
    <text evidence="3">The sequence shown here is derived from an EMBL/GenBank/DDBJ whole genome shotgun (WGS) entry which is preliminary data.</text>
</comment>
<evidence type="ECO:0000256" key="2">
    <source>
        <dbReference type="SAM" id="MobiDB-lite"/>
    </source>
</evidence>
<sequence length="322" mass="36447">MWTERHGSQKFGRLPHKLRLKLDHFRQQNPILESESAAIEAFHGDVSDGLRQLLLDSGSGSEMISLLWFKLCLKHLDSVNRAFIKLVEEIDYPMGKWEAAVVHEYLYYSSNLLNRLNLISSWISHLGSARLSLSHALSLVASSKSMAIEKLKPIYPKNQRDYGPKAQRDFGDRKEEDSEQSISHGKGEVILGAIMIMKAVTSSICGTLLFGLTRDAEPHFDLEKSTAGFLDSWIVYFDLRIREEFIKRGSVLKEVKEVNDAVDNLVAASDHGDISNEIAEMETKLKELQHLLEGVEEGVNGLFLEILGRRDELLDCLRPQNQ</sequence>
<dbReference type="EMBL" id="BSYO01000032">
    <property type="protein sequence ID" value="GMH27255.1"/>
    <property type="molecule type" value="Genomic_DNA"/>
</dbReference>
<feature type="coiled-coil region" evidence="1">
    <location>
        <begin position="271"/>
        <end position="298"/>
    </location>
</feature>
<proteinExistence type="predicted"/>
<dbReference type="PANTHER" id="PTHR31509">
    <property type="entry name" value="BPS1-LIKE PROTEIN"/>
    <property type="match status" value="1"/>
</dbReference>
<gene>
    <name evidence="3" type="ORF">Nepgr_029098</name>
</gene>
<evidence type="ECO:0000313" key="4">
    <source>
        <dbReference type="Proteomes" id="UP001279734"/>
    </source>
</evidence>
<keyword evidence="4" id="KW-1185">Reference proteome</keyword>